<keyword evidence="6" id="KW-0393">Immunoglobulin domain</keyword>
<dbReference type="InterPro" id="IPR007110">
    <property type="entry name" value="Ig-like_dom"/>
</dbReference>
<keyword evidence="7" id="KW-0812">Transmembrane</keyword>
<dbReference type="Pfam" id="PF07686">
    <property type="entry name" value="V-set"/>
    <property type="match status" value="1"/>
</dbReference>
<dbReference type="SUPFAM" id="SSF48726">
    <property type="entry name" value="Immunoglobulin"/>
    <property type="match status" value="1"/>
</dbReference>
<comment type="subcellular location">
    <subcellularLocation>
        <location evidence="1">Membrane</location>
    </subcellularLocation>
</comment>
<dbReference type="GO" id="GO:0050852">
    <property type="term" value="P:T cell receptor signaling pathway"/>
    <property type="evidence" value="ECO:0007669"/>
    <property type="project" value="TreeGrafter"/>
</dbReference>
<keyword evidence="3 7" id="KW-0472">Membrane</keyword>
<name>A0A6P8GAM9_CLUHA</name>
<organism evidence="10 11">
    <name type="scientific">Clupea harengus</name>
    <name type="common">Atlantic herring</name>
    <dbReference type="NCBI Taxonomy" id="7950"/>
    <lineage>
        <taxon>Eukaryota</taxon>
        <taxon>Metazoa</taxon>
        <taxon>Chordata</taxon>
        <taxon>Craniata</taxon>
        <taxon>Vertebrata</taxon>
        <taxon>Euteleostomi</taxon>
        <taxon>Actinopterygii</taxon>
        <taxon>Neopterygii</taxon>
        <taxon>Teleostei</taxon>
        <taxon>Clupei</taxon>
        <taxon>Clupeiformes</taxon>
        <taxon>Clupeoidei</taxon>
        <taxon>Clupeidae</taxon>
        <taxon>Clupea</taxon>
    </lineage>
</organism>
<dbReference type="InterPro" id="IPR013783">
    <property type="entry name" value="Ig-like_fold"/>
</dbReference>
<feature type="domain" description="Ig-like" evidence="9">
    <location>
        <begin position="36"/>
        <end position="136"/>
    </location>
</feature>
<protein>
    <submittedName>
        <fullName evidence="11">CD276 antigen-like</fullName>
    </submittedName>
</protein>
<dbReference type="PANTHER" id="PTHR24100">
    <property type="entry name" value="BUTYROPHILIN"/>
    <property type="match status" value="1"/>
</dbReference>
<feature type="chain" id="PRO_5027992405" evidence="8">
    <location>
        <begin position="22"/>
        <end position="293"/>
    </location>
</feature>
<reference evidence="11" key="1">
    <citation type="submission" date="2025-08" db="UniProtKB">
        <authorList>
            <consortium name="RefSeq"/>
        </authorList>
    </citation>
    <scope>IDENTIFICATION</scope>
</reference>
<evidence type="ECO:0000259" key="9">
    <source>
        <dbReference type="PROSITE" id="PS50835"/>
    </source>
</evidence>
<keyword evidence="10" id="KW-1185">Reference proteome</keyword>
<dbReference type="GO" id="GO:0005102">
    <property type="term" value="F:signaling receptor binding"/>
    <property type="evidence" value="ECO:0007669"/>
    <property type="project" value="TreeGrafter"/>
</dbReference>
<dbReference type="RefSeq" id="XP_031436359.1">
    <property type="nucleotide sequence ID" value="XM_031580499.2"/>
</dbReference>
<evidence type="ECO:0000256" key="3">
    <source>
        <dbReference type="ARBA" id="ARBA00023136"/>
    </source>
</evidence>
<dbReference type="GO" id="GO:0001817">
    <property type="term" value="P:regulation of cytokine production"/>
    <property type="evidence" value="ECO:0007669"/>
    <property type="project" value="TreeGrafter"/>
</dbReference>
<dbReference type="KEGG" id="char:105897994"/>
<dbReference type="InterPro" id="IPR013106">
    <property type="entry name" value="Ig_V-set"/>
</dbReference>
<dbReference type="AlphaFoldDB" id="A0A6P8GAM9"/>
<evidence type="ECO:0000313" key="11">
    <source>
        <dbReference type="RefSeq" id="XP_031436359.1"/>
    </source>
</evidence>
<proteinExistence type="predicted"/>
<dbReference type="Proteomes" id="UP000515152">
    <property type="component" value="Chromosome 14"/>
</dbReference>
<feature type="signal peptide" evidence="8">
    <location>
        <begin position="1"/>
        <end position="21"/>
    </location>
</feature>
<dbReference type="GO" id="GO:0009897">
    <property type="term" value="C:external side of plasma membrane"/>
    <property type="evidence" value="ECO:0007669"/>
    <property type="project" value="TreeGrafter"/>
</dbReference>
<evidence type="ECO:0000256" key="6">
    <source>
        <dbReference type="ARBA" id="ARBA00023319"/>
    </source>
</evidence>
<keyword evidence="5" id="KW-0325">Glycoprotein</keyword>
<dbReference type="Gene3D" id="2.60.40.10">
    <property type="entry name" value="Immunoglobulins"/>
    <property type="match status" value="1"/>
</dbReference>
<evidence type="ECO:0000256" key="5">
    <source>
        <dbReference type="ARBA" id="ARBA00023180"/>
    </source>
</evidence>
<dbReference type="InterPro" id="IPR050504">
    <property type="entry name" value="IgSF_BTN/MOG"/>
</dbReference>
<evidence type="ECO:0000256" key="7">
    <source>
        <dbReference type="SAM" id="Phobius"/>
    </source>
</evidence>
<dbReference type="GO" id="GO:1903037">
    <property type="term" value="P:regulation of leukocyte cell-cell adhesion"/>
    <property type="evidence" value="ECO:0007669"/>
    <property type="project" value="UniProtKB-ARBA"/>
</dbReference>
<feature type="transmembrane region" description="Helical" evidence="7">
    <location>
        <begin position="244"/>
        <end position="264"/>
    </location>
</feature>
<dbReference type="PANTHER" id="PTHR24100:SF145">
    <property type="entry name" value="CD276 ANTIGEN"/>
    <property type="match status" value="1"/>
</dbReference>
<evidence type="ECO:0000256" key="8">
    <source>
        <dbReference type="SAM" id="SignalP"/>
    </source>
</evidence>
<evidence type="ECO:0000256" key="4">
    <source>
        <dbReference type="ARBA" id="ARBA00023157"/>
    </source>
</evidence>
<dbReference type="GO" id="GO:0050863">
    <property type="term" value="P:regulation of T cell activation"/>
    <property type="evidence" value="ECO:0007669"/>
    <property type="project" value="UniProtKB-ARBA"/>
</dbReference>
<accession>A0A6P8GAM9</accession>
<keyword evidence="7" id="KW-1133">Transmembrane helix</keyword>
<evidence type="ECO:0000256" key="1">
    <source>
        <dbReference type="ARBA" id="ARBA00004370"/>
    </source>
</evidence>
<dbReference type="InterPro" id="IPR003599">
    <property type="entry name" value="Ig_sub"/>
</dbReference>
<dbReference type="SMART" id="SM00409">
    <property type="entry name" value="IG"/>
    <property type="match status" value="1"/>
</dbReference>
<dbReference type="OrthoDB" id="10055806at2759"/>
<sequence>MGCRGAVLRSLLFVLSSVVASYKVQVPSEPLVAVRGSYAVLCCSYPPMAQPGIPPGLLVTWQRVEDSRVVHSFYYGQNQLSRQSADFKNRTGLYVSELWSGNASLRITDVRAQDAGRYLCTVSDARGTDRAEMKVEYAAYYSEPQLSIEVGLHNTSVRFESDGFPKAEVQWLGPQEQELEHQSEFIYRNGVFYLRTFYVVQDQGVNASLTFRLSNHLLDQLLVRRVHFSQGQGTTNTRKDNSTVTALSCTCVILGLVCAALLFHNYRNHRKHTKSQPGSGHKDVYNLEQYGAE</sequence>
<keyword evidence="2 8" id="KW-0732">Signal</keyword>
<keyword evidence="4" id="KW-1015">Disulfide bond</keyword>
<dbReference type="FunFam" id="2.60.40.10:FF:000142">
    <property type="entry name" value="V-set domain-containing T-cell activation inhibitor 1"/>
    <property type="match status" value="1"/>
</dbReference>
<gene>
    <name evidence="11" type="primary">LOC105897994</name>
</gene>
<evidence type="ECO:0000256" key="2">
    <source>
        <dbReference type="ARBA" id="ARBA00022729"/>
    </source>
</evidence>
<dbReference type="PROSITE" id="PS50835">
    <property type="entry name" value="IG_LIKE"/>
    <property type="match status" value="1"/>
</dbReference>
<dbReference type="InterPro" id="IPR036179">
    <property type="entry name" value="Ig-like_dom_sf"/>
</dbReference>
<evidence type="ECO:0000313" key="10">
    <source>
        <dbReference type="Proteomes" id="UP000515152"/>
    </source>
</evidence>
<dbReference type="GeneID" id="105897994"/>